<dbReference type="InterPro" id="IPR013984">
    <property type="entry name" value="Ald_Fedxn_OxRdtase_dom2"/>
</dbReference>
<dbReference type="EMBL" id="JAGSND010000003">
    <property type="protein sequence ID" value="MBR0597463.1"/>
    <property type="molecule type" value="Genomic_DNA"/>
</dbReference>
<dbReference type="GO" id="GO:0046872">
    <property type="term" value="F:metal ion binding"/>
    <property type="evidence" value="ECO:0007669"/>
    <property type="project" value="UniProtKB-KW"/>
</dbReference>
<dbReference type="InterPro" id="IPR013985">
    <property type="entry name" value="Ald_Fedxn_OxRdtase_dom3"/>
</dbReference>
<evidence type="ECO:0000259" key="9">
    <source>
        <dbReference type="SMART" id="SM00790"/>
    </source>
</evidence>
<dbReference type="RefSeq" id="WP_227017594.1">
    <property type="nucleotide sequence ID" value="NZ_JAGSND010000003.1"/>
</dbReference>
<keyword evidence="4" id="KW-0479">Metal-binding</keyword>
<dbReference type="InterPro" id="IPR001203">
    <property type="entry name" value="OxRdtase_Ald_Fedxn_C"/>
</dbReference>
<keyword evidence="11" id="KW-1185">Reference proteome</keyword>
<dbReference type="InterPro" id="IPR013983">
    <property type="entry name" value="Ald_Fedxn_OxRdtase_N"/>
</dbReference>
<dbReference type="Pfam" id="PF01314">
    <property type="entry name" value="AFOR_C"/>
    <property type="match status" value="1"/>
</dbReference>
<evidence type="ECO:0000313" key="10">
    <source>
        <dbReference type="EMBL" id="MBR0597463.1"/>
    </source>
</evidence>
<name>A0A8J7W0S7_9FIRM</name>
<keyword evidence="3" id="KW-0004">4Fe-4S</keyword>
<dbReference type="PANTHER" id="PTHR30038">
    <property type="entry name" value="ALDEHYDE FERREDOXIN OXIDOREDUCTASE"/>
    <property type="match status" value="1"/>
</dbReference>
<evidence type="ECO:0000256" key="6">
    <source>
        <dbReference type="ARBA" id="ARBA00023004"/>
    </source>
</evidence>
<protein>
    <submittedName>
        <fullName evidence="10">Aldehyde ferredoxin oxidoreductase family protein</fullName>
    </submittedName>
</protein>
<comment type="caution">
    <text evidence="10">The sequence shown here is derived from an EMBL/GenBank/DDBJ whole genome shotgun (WGS) entry which is preliminary data.</text>
</comment>
<dbReference type="PANTHER" id="PTHR30038:SF0">
    <property type="entry name" value="TUNGSTEN-CONTAINING ALDEHYDE FERREDOXIN OXIDOREDUCTASE"/>
    <property type="match status" value="1"/>
</dbReference>
<feature type="domain" description="Aldehyde ferredoxin oxidoreductase N-terminal" evidence="9">
    <location>
        <begin position="5"/>
        <end position="207"/>
    </location>
</feature>
<dbReference type="AlphaFoldDB" id="A0A8J7W0S7"/>
<gene>
    <name evidence="10" type="ORF">KCX82_06245</name>
</gene>
<keyword evidence="7" id="KW-0411">Iron-sulfur</keyword>
<evidence type="ECO:0000313" key="11">
    <source>
        <dbReference type="Proteomes" id="UP000675664"/>
    </source>
</evidence>
<comment type="cofactor">
    <cofactor evidence="8">
        <name>tungstopterin</name>
        <dbReference type="ChEBI" id="CHEBI:30402"/>
    </cofactor>
</comment>
<evidence type="ECO:0000256" key="5">
    <source>
        <dbReference type="ARBA" id="ARBA00023002"/>
    </source>
</evidence>
<dbReference type="Proteomes" id="UP000675664">
    <property type="component" value="Unassembled WGS sequence"/>
</dbReference>
<dbReference type="Gene3D" id="3.60.9.10">
    <property type="entry name" value="Aldehyde ferredoxin oxidoreductase, N-terminal domain"/>
    <property type="match status" value="1"/>
</dbReference>
<reference evidence="10" key="2">
    <citation type="submission" date="2021-04" db="EMBL/GenBank/DDBJ databases">
        <authorList>
            <person name="Liu J."/>
        </authorList>
    </citation>
    <scope>NUCLEOTIDE SEQUENCE</scope>
    <source>
        <strain evidence="10">BAD-6</strain>
    </source>
</reference>
<evidence type="ECO:0000256" key="8">
    <source>
        <dbReference type="ARBA" id="ARBA00049934"/>
    </source>
</evidence>
<dbReference type="InterPro" id="IPR051919">
    <property type="entry name" value="W-dependent_AOR"/>
</dbReference>
<dbReference type="Gene3D" id="1.10.599.10">
    <property type="entry name" value="Aldehyde Ferredoxin Oxidoreductase Protein, subunit A, domain 3"/>
    <property type="match status" value="1"/>
</dbReference>
<dbReference type="SMART" id="SM00790">
    <property type="entry name" value="AFOR_N"/>
    <property type="match status" value="1"/>
</dbReference>
<keyword evidence="6" id="KW-0408">Iron</keyword>
<comment type="cofactor">
    <cofactor evidence="1">
        <name>[4Fe-4S] cluster</name>
        <dbReference type="ChEBI" id="CHEBI:49883"/>
    </cofactor>
</comment>
<dbReference type="Pfam" id="PF02730">
    <property type="entry name" value="AFOR_N"/>
    <property type="match status" value="1"/>
</dbReference>
<dbReference type="GO" id="GO:0016625">
    <property type="term" value="F:oxidoreductase activity, acting on the aldehyde or oxo group of donors, iron-sulfur protein as acceptor"/>
    <property type="evidence" value="ECO:0007669"/>
    <property type="project" value="InterPro"/>
</dbReference>
<proteinExistence type="inferred from homology"/>
<evidence type="ECO:0000256" key="4">
    <source>
        <dbReference type="ARBA" id="ARBA00022723"/>
    </source>
</evidence>
<dbReference type="GO" id="GO:0009055">
    <property type="term" value="F:electron transfer activity"/>
    <property type="evidence" value="ECO:0007669"/>
    <property type="project" value="InterPro"/>
</dbReference>
<evidence type="ECO:0000256" key="1">
    <source>
        <dbReference type="ARBA" id="ARBA00001966"/>
    </source>
</evidence>
<evidence type="ECO:0000256" key="2">
    <source>
        <dbReference type="ARBA" id="ARBA00011032"/>
    </source>
</evidence>
<keyword evidence="5" id="KW-0560">Oxidoreductase</keyword>
<accession>A0A8J7W0S7</accession>
<dbReference type="Gene3D" id="1.10.569.10">
    <property type="entry name" value="Aldehyde Ferredoxin Oxidoreductase Protein, subunit A, domain 2"/>
    <property type="match status" value="1"/>
</dbReference>
<dbReference type="InterPro" id="IPR036021">
    <property type="entry name" value="Tungsten_al_ferr_oxy-like_C"/>
</dbReference>
<evidence type="ECO:0000256" key="7">
    <source>
        <dbReference type="ARBA" id="ARBA00023014"/>
    </source>
</evidence>
<comment type="similarity">
    <text evidence="2">Belongs to the AOR/FOR family.</text>
</comment>
<sequence>MLKGFAGKILKIDLTTESWSEIKLSEDVYRKYIGGRSLGMKLLYELLPPGVDPLSPENLFILTTGAVSGTPVPSGCKYVIVSKSPATGTILESYASGYITQELKYAGYDGFILAGKSKNPCYIEIYNDNVYFRDAGKLWGLDCYEAERALKEIHGPEYGRIVIGPAGEKLSNLASVNSDFGRQAARGGPGAILGSKNVKGVVARGTKQGVKCHDPEAVLRLNREHIKMSDESFMGRIRKRFGTPYTLTVTNAAGMLPTRNFKTGYTENAEELIGAEAVESAMVKSRSCLGCIIACSKVTQVTEGPFEGLVVEGPEYETIALLGSNLGITYLPAILKGNEVCDRVGIDTISAGVAVGFAMECYERGLLKDFDLDGMDLSFGNYEAALKLMEDIGYRRGFGEVLTMGVKRASEIIGQDSYKFTLEVKGLEFPGYDPRASFGAGLTYAVTPRGACHRRCWPPSKEILREVPPYIAEGKAEIVKKLQDDNCILHSLMICDIPHKSLGMGMQPLLEYVNAVTGIDYKIEDIQEVVDRTETLARLFNIREGFGRKDDTLPWRILNEDLPDGPPKGIHIKQEDLDYMLDRYYELRGWDENGVPLEETVARYRIEERILP</sequence>
<dbReference type="InterPro" id="IPR036503">
    <property type="entry name" value="Ald_Fedxn_OxRdtase_N_sf"/>
</dbReference>
<dbReference type="GO" id="GO:0051539">
    <property type="term" value="F:4 iron, 4 sulfur cluster binding"/>
    <property type="evidence" value="ECO:0007669"/>
    <property type="project" value="UniProtKB-KW"/>
</dbReference>
<dbReference type="SUPFAM" id="SSF56228">
    <property type="entry name" value="Aldehyde ferredoxin oxidoreductase, N-terminal domain"/>
    <property type="match status" value="1"/>
</dbReference>
<organism evidence="10 11">
    <name type="scientific">Sinanaerobacter chloroacetimidivorans</name>
    <dbReference type="NCBI Taxonomy" id="2818044"/>
    <lineage>
        <taxon>Bacteria</taxon>
        <taxon>Bacillati</taxon>
        <taxon>Bacillota</taxon>
        <taxon>Clostridia</taxon>
        <taxon>Peptostreptococcales</taxon>
        <taxon>Anaerovoracaceae</taxon>
        <taxon>Sinanaerobacter</taxon>
    </lineage>
</organism>
<dbReference type="SUPFAM" id="SSF48310">
    <property type="entry name" value="Aldehyde ferredoxin oxidoreductase, C-terminal domains"/>
    <property type="match status" value="1"/>
</dbReference>
<reference evidence="10" key="1">
    <citation type="submission" date="2021-04" db="EMBL/GenBank/DDBJ databases">
        <title>Sinoanaerobacter chloroacetimidivorans sp. nov., an obligate anaerobic bacterium isolated from anaerobic sludge.</title>
        <authorList>
            <person name="Bao Y."/>
        </authorList>
    </citation>
    <scope>NUCLEOTIDE SEQUENCE</scope>
    <source>
        <strain evidence="10">BAD-6</strain>
    </source>
</reference>
<evidence type="ECO:0000256" key="3">
    <source>
        <dbReference type="ARBA" id="ARBA00022485"/>
    </source>
</evidence>